<accession>A0A4R2GPN4</accession>
<reference evidence="9 10" key="1">
    <citation type="submission" date="2019-03" db="EMBL/GenBank/DDBJ databases">
        <title>Genomic Encyclopedia of Type Strains, Phase IV (KMG-IV): sequencing the most valuable type-strain genomes for metagenomic binning, comparative biology and taxonomic classification.</title>
        <authorList>
            <person name="Goeker M."/>
        </authorList>
    </citation>
    <scope>NUCLEOTIDE SEQUENCE [LARGE SCALE GENOMIC DNA]</scope>
    <source>
        <strain evidence="9 10">DSM 22958</strain>
    </source>
</reference>
<proteinExistence type="inferred from homology"/>
<evidence type="ECO:0000256" key="6">
    <source>
        <dbReference type="ARBA" id="ARBA00023136"/>
    </source>
</evidence>
<dbReference type="Gene3D" id="1.10.3720.10">
    <property type="entry name" value="MetI-like"/>
    <property type="match status" value="1"/>
</dbReference>
<dbReference type="SUPFAM" id="SSF161098">
    <property type="entry name" value="MetI-like"/>
    <property type="match status" value="1"/>
</dbReference>
<keyword evidence="3" id="KW-1003">Cell membrane</keyword>
<evidence type="ECO:0000256" key="5">
    <source>
        <dbReference type="ARBA" id="ARBA00022989"/>
    </source>
</evidence>
<feature type="transmembrane region" description="Helical" evidence="7">
    <location>
        <begin position="9"/>
        <end position="30"/>
    </location>
</feature>
<evidence type="ECO:0000259" key="8">
    <source>
        <dbReference type="PROSITE" id="PS50928"/>
    </source>
</evidence>
<protein>
    <submittedName>
        <fullName evidence="9">Microcin C transport system permease protein</fullName>
    </submittedName>
</protein>
<dbReference type="GO" id="GO:0055085">
    <property type="term" value="P:transmembrane transport"/>
    <property type="evidence" value="ECO:0007669"/>
    <property type="project" value="InterPro"/>
</dbReference>
<evidence type="ECO:0000256" key="4">
    <source>
        <dbReference type="ARBA" id="ARBA00022692"/>
    </source>
</evidence>
<dbReference type="Pfam" id="PF00528">
    <property type="entry name" value="BPD_transp_1"/>
    <property type="match status" value="1"/>
</dbReference>
<feature type="transmembrane region" description="Helical" evidence="7">
    <location>
        <begin position="135"/>
        <end position="156"/>
    </location>
</feature>
<evidence type="ECO:0000256" key="7">
    <source>
        <dbReference type="RuleBase" id="RU363032"/>
    </source>
</evidence>
<keyword evidence="4 7" id="KW-0812">Transmembrane</keyword>
<gene>
    <name evidence="9" type="ORF">EV666_11243</name>
</gene>
<feature type="transmembrane region" description="Helical" evidence="7">
    <location>
        <begin position="278"/>
        <end position="305"/>
    </location>
</feature>
<feature type="transmembrane region" description="Helical" evidence="7">
    <location>
        <begin position="220"/>
        <end position="243"/>
    </location>
</feature>
<evidence type="ECO:0000256" key="3">
    <source>
        <dbReference type="ARBA" id="ARBA00022475"/>
    </source>
</evidence>
<keyword evidence="2 7" id="KW-0813">Transport</keyword>
<evidence type="ECO:0000313" key="10">
    <source>
        <dbReference type="Proteomes" id="UP000294881"/>
    </source>
</evidence>
<keyword evidence="10" id="KW-1185">Reference proteome</keyword>
<dbReference type="Proteomes" id="UP000294881">
    <property type="component" value="Unassembled WGS sequence"/>
</dbReference>
<dbReference type="InterPro" id="IPR000515">
    <property type="entry name" value="MetI-like"/>
</dbReference>
<dbReference type="NCBIfam" id="NF011712">
    <property type="entry name" value="PRK15133.1"/>
    <property type="match status" value="1"/>
</dbReference>
<evidence type="ECO:0000313" key="9">
    <source>
        <dbReference type="EMBL" id="TCO11456.1"/>
    </source>
</evidence>
<dbReference type="AlphaFoldDB" id="A0A4R2GPN4"/>
<dbReference type="RefSeq" id="WP_132008844.1">
    <property type="nucleotide sequence ID" value="NZ_JBHUNN010000002.1"/>
</dbReference>
<dbReference type="InterPro" id="IPR035906">
    <property type="entry name" value="MetI-like_sf"/>
</dbReference>
<feature type="transmembrane region" description="Helical" evidence="7">
    <location>
        <begin position="325"/>
        <end position="351"/>
    </location>
</feature>
<dbReference type="PROSITE" id="PS50928">
    <property type="entry name" value="ABC_TM1"/>
    <property type="match status" value="1"/>
</dbReference>
<organism evidence="9 10">
    <name type="scientific">Camelimonas lactis</name>
    <dbReference type="NCBI Taxonomy" id="659006"/>
    <lineage>
        <taxon>Bacteria</taxon>
        <taxon>Pseudomonadati</taxon>
        <taxon>Pseudomonadota</taxon>
        <taxon>Alphaproteobacteria</taxon>
        <taxon>Hyphomicrobiales</taxon>
        <taxon>Chelatococcaceae</taxon>
        <taxon>Camelimonas</taxon>
    </lineage>
</organism>
<comment type="similarity">
    <text evidence="7">Belongs to the binding-protein-dependent transport system permease family.</text>
</comment>
<keyword evidence="5 7" id="KW-1133">Transmembrane helix</keyword>
<keyword evidence="6 7" id="KW-0472">Membrane</keyword>
<dbReference type="PANTHER" id="PTHR30465">
    <property type="entry name" value="INNER MEMBRANE ABC TRANSPORTER"/>
    <property type="match status" value="1"/>
</dbReference>
<dbReference type="GO" id="GO:0005886">
    <property type="term" value="C:plasma membrane"/>
    <property type="evidence" value="ECO:0007669"/>
    <property type="project" value="UniProtKB-SubCell"/>
</dbReference>
<name>A0A4R2GPN4_9HYPH</name>
<feature type="domain" description="ABC transmembrane type-1" evidence="8">
    <location>
        <begin position="129"/>
        <end position="344"/>
    </location>
</feature>
<dbReference type="GO" id="GO:0042884">
    <property type="term" value="P:microcin transport"/>
    <property type="evidence" value="ECO:0007669"/>
    <property type="project" value="TreeGrafter"/>
</dbReference>
<feature type="transmembrane region" description="Helical" evidence="7">
    <location>
        <begin position="168"/>
        <end position="200"/>
    </location>
</feature>
<sequence>MIGYILRRLLLMIPTILGIMLISFVLVQFAPGGPVERVIAQLQGADAGATSRISGGGGGDFASSASADSSYRGAQGLDPEFIKQLEAQFGFDRPASERFLKMIWDYARFDFGKSYFRDTPVVDLIREKLPVSISLGLWMLLLSYAVSIPLGVAKAVRDGTRFDAWTSVVVIVGYAIPGFLFAILLIVLFAGGSFFQIFPLRGLTSDNWAQLSLGGKVADYFWHLVLPITSMALGAFATSTLLTRNSFLDEIRKQYVLTARMKGLTERRVLYGHVFRNAMLIVIAGLPGAFIGAFFAGSLLIETIFSLDGLGLLSFESIINRDYPTVFASLYIFSLLGLVVNLISDLTYAWIDPRIDFAAREA</sequence>
<comment type="caution">
    <text evidence="9">The sequence shown here is derived from an EMBL/GenBank/DDBJ whole genome shotgun (WGS) entry which is preliminary data.</text>
</comment>
<evidence type="ECO:0000256" key="2">
    <source>
        <dbReference type="ARBA" id="ARBA00022448"/>
    </source>
</evidence>
<dbReference type="EMBL" id="SLWL01000012">
    <property type="protein sequence ID" value="TCO11456.1"/>
    <property type="molecule type" value="Genomic_DNA"/>
</dbReference>
<dbReference type="PANTHER" id="PTHR30465:SF66">
    <property type="entry name" value="INNER MEMBRANE ABC TRANSPORTER PERMEASE PROTEIN YEJB"/>
    <property type="match status" value="1"/>
</dbReference>
<comment type="subcellular location">
    <subcellularLocation>
        <location evidence="1 7">Cell membrane</location>
        <topology evidence="1 7">Multi-pass membrane protein</topology>
    </subcellularLocation>
</comment>
<evidence type="ECO:0000256" key="1">
    <source>
        <dbReference type="ARBA" id="ARBA00004651"/>
    </source>
</evidence>
<dbReference type="OrthoDB" id="9807402at2"/>
<dbReference type="CDD" id="cd06261">
    <property type="entry name" value="TM_PBP2"/>
    <property type="match status" value="1"/>
</dbReference>